<dbReference type="EMBL" id="HAED01005597">
    <property type="protein sequence ID" value="SBQ91627.1"/>
    <property type="molecule type" value="Transcribed_RNA"/>
</dbReference>
<gene>
    <name evidence="2" type="primary">Nfu_g_1_000849</name>
</gene>
<organism evidence="2">
    <name type="scientific">Nothobranchius kuhntae</name>
    <name type="common">Beira killifish</name>
    <dbReference type="NCBI Taxonomy" id="321403"/>
    <lineage>
        <taxon>Eukaryota</taxon>
        <taxon>Metazoa</taxon>
        <taxon>Chordata</taxon>
        <taxon>Craniata</taxon>
        <taxon>Vertebrata</taxon>
        <taxon>Euteleostomi</taxon>
        <taxon>Actinopterygii</taxon>
        <taxon>Neopterygii</taxon>
        <taxon>Teleostei</taxon>
        <taxon>Neoteleostei</taxon>
        <taxon>Acanthomorphata</taxon>
        <taxon>Ovalentaria</taxon>
        <taxon>Atherinomorphae</taxon>
        <taxon>Cyprinodontiformes</taxon>
        <taxon>Nothobranchiidae</taxon>
        <taxon>Nothobranchius</taxon>
    </lineage>
</organism>
<sequence>KLAVNEQARTHSHRTYPSGEKQTQILQHSEGFPVNHDH</sequence>
<dbReference type="AlphaFoldDB" id="A0A1A8I4U4"/>
<accession>A0A1A8I4U4</accession>
<evidence type="ECO:0000256" key="1">
    <source>
        <dbReference type="SAM" id="MobiDB-lite"/>
    </source>
</evidence>
<reference evidence="2" key="2">
    <citation type="submission" date="2016-06" db="EMBL/GenBank/DDBJ databases">
        <title>The genome of a short-lived fish provides insights into sex chromosome evolution and the genetic control of aging.</title>
        <authorList>
            <person name="Reichwald K."/>
            <person name="Felder M."/>
            <person name="Petzold A."/>
            <person name="Koch P."/>
            <person name="Groth M."/>
            <person name="Platzer M."/>
        </authorList>
    </citation>
    <scope>NUCLEOTIDE SEQUENCE</scope>
    <source>
        <tissue evidence="2">Brain</tissue>
    </source>
</reference>
<feature type="non-terminal residue" evidence="2">
    <location>
        <position position="1"/>
    </location>
</feature>
<name>A0A1A8I4U4_NOTKU</name>
<feature type="region of interest" description="Disordered" evidence="1">
    <location>
        <begin position="1"/>
        <end position="38"/>
    </location>
</feature>
<proteinExistence type="predicted"/>
<reference evidence="2" key="1">
    <citation type="submission" date="2016-05" db="EMBL/GenBank/DDBJ databases">
        <authorList>
            <person name="Lavstsen T."/>
            <person name="Jespersen J.S."/>
        </authorList>
    </citation>
    <scope>NUCLEOTIDE SEQUENCE</scope>
    <source>
        <tissue evidence="2">Brain</tissue>
    </source>
</reference>
<evidence type="ECO:0000313" key="2">
    <source>
        <dbReference type="EMBL" id="SBQ91627.1"/>
    </source>
</evidence>
<protein>
    <submittedName>
        <fullName evidence="2">Uncharacterized protein</fullName>
    </submittedName>
</protein>
<feature type="non-terminal residue" evidence="2">
    <location>
        <position position="38"/>
    </location>
</feature>